<sequence>MQKRKRLRDKPVRRSEQAAAYDVNVTFKKTKRGEDEPVFTRTPFPLQAAVATPPPALHAHASGTEGDLPDLVYEDDLLVEPAYAKKRKQLEDLEGRKDHADQEAAIRLRGVHGEYGTVAHEQASVASGATMSGMPESGTLMSGMETMEIQEQSTMDDTVGGSAGVDCGTHPDDPVAGSADPGCGSDLPQSAACQSGIGEQVGSMDEGDNIDDEDLWEDVEEDDEESGAAEEITENARGSRPPEDDIGNNFVRIVHLNGVHYLPFLHCLCGGEERLHVDLSQARLIPTSFTRIKTLFTCAVLDDYRLSNLQMKASAYQYWQKIVRITSPDGVTQVPDLYRELRRLSREWRWLKKIKWAGFGHENRDPMNPAPGELSIFCPTCPQPGINLPPDWKADQQRNPEPYTRDMTIDGNFTADHVQSKNPGPDLWLSEGGGMMASRVRIEDFMKTAVTRLTKEPCENTFRAIEQAMLSSKACDINGIIAVACARHGCFAPNSLTDLPFGEQQKCADHAVLRAIETTNMEQIQKLLLLYDIMCQYIVHMKERIGHHLPKELVIDRGIGAMHVHGHQRKCFPRFAPAFIPGAGIVSGEILESLWSTLNAASPMARTATLAHRAEILDDHMSDSNWKKLLGMTAALCKRYRKAKSMSASAQAYYLALKDGSPADMVATWDREIEDAESRRLDDTSGQSMDILLARSASSTSRGSDGRRQPPQTVDEEWIQLGLDIEASQLSLLAKVRKLGHHPREDDRKTVEAAREQLRAQIAVFLTARESYQITSGMVIAADNNRYVAQFEEIPEPHEASPQTSSDAGPPEKYTLPPEAITLPLPSALLDTTSPLHDVELSLRELQADKMLQDLREAIAEKSFVFSHIMRVAPRKAVRTRSRGKLLKIEQNIASLSAAYSKCRDAFDRLGAPPSISQRYKVLGKQDTQSSTAIVDPNTVGASTLRLSWIWQMGDIDSAADPASVTREFERVHYLRGRAQKNRWSEEFMRVGYEMQWTTRFFLYQANLWRTRGAGAAKEGGLGPGPLAYAQRKTAMWKQMAVLADQGFWEAFVLAEIGSAVAGHFPIRVPPVTRFLGNHYYRGVRDDPSVFMTHELLRLLEQPLPAGSPERAAESYFLDWWNYLGVDNVREVLSRSNITDLVSGHRTPETLPPVFLTPDQPLPPMDKETVLQHIRSQEESFEDALLRKTRRVAAARELYLEIRQMTADDAAPAAAPVAAPDAAATATANPTGAAAGTAADTNKDVDRDAQLADSTASSICSPVTAMDMDEPSLLDEMAGDLPAPQATRAGSAALEMRFTPETEVVPMPAIEMRFTPEPEESFEKTADKAAMHIRFTPEPEEHPGGLQSSATVATAARSSLVDQRFTPQPVDLPAAAPIPAGQHEPPRPLAIEQRFTPEPEEQPHASPAAETSDTLRPLSNPAEQSYAGPYTADAFLSLPAHFFEASSDSEVSEDESIVSSEGERSGPLSSASDSSGWDE</sequence>
<reference evidence="3" key="1">
    <citation type="submission" date="2022-07" db="EMBL/GenBank/DDBJ databases">
        <title>The genome of Lyophyllum shimeji provides insight into the initial evolution of ectomycorrhizal fungal genome.</title>
        <authorList>
            <person name="Kobayashi Y."/>
            <person name="Shibata T."/>
            <person name="Hirakawa H."/>
            <person name="Shigenobu S."/>
            <person name="Nishiyama T."/>
            <person name="Yamada A."/>
            <person name="Hasebe M."/>
            <person name="Kawaguchi M."/>
        </authorList>
    </citation>
    <scope>NUCLEOTIDE SEQUENCE</scope>
    <source>
        <strain evidence="3">AT787</strain>
    </source>
</reference>
<feature type="region of interest" description="Disordered" evidence="1">
    <location>
        <begin position="1337"/>
        <end position="1426"/>
    </location>
</feature>
<name>A0A9P3PXN7_LYOSH</name>
<dbReference type="InterPro" id="IPR041457">
    <property type="entry name" value="CxC2_KDZ-assoc"/>
</dbReference>
<organism evidence="3 4">
    <name type="scientific">Lyophyllum shimeji</name>
    <name type="common">Hon-shimeji</name>
    <name type="synonym">Tricholoma shimeji</name>
    <dbReference type="NCBI Taxonomy" id="47721"/>
    <lineage>
        <taxon>Eukaryota</taxon>
        <taxon>Fungi</taxon>
        <taxon>Dikarya</taxon>
        <taxon>Basidiomycota</taxon>
        <taxon>Agaricomycotina</taxon>
        <taxon>Agaricomycetes</taxon>
        <taxon>Agaricomycetidae</taxon>
        <taxon>Agaricales</taxon>
        <taxon>Tricholomatineae</taxon>
        <taxon>Lyophyllaceae</taxon>
        <taxon>Lyophyllum</taxon>
    </lineage>
</organism>
<feature type="region of interest" description="Disordered" evidence="1">
    <location>
        <begin position="218"/>
        <end position="244"/>
    </location>
</feature>
<feature type="compositionally biased region" description="Low complexity" evidence="1">
    <location>
        <begin position="1457"/>
        <end position="1479"/>
    </location>
</feature>
<dbReference type="Pfam" id="PF18758">
    <property type="entry name" value="KDZ"/>
    <property type="match status" value="1"/>
</dbReference>
<keyword evidence="4" id="KW-1185">Reference proteome</keyword>
<evidence type="ECO:0000259" key="2">
    <source>
        <dbReference type="Pfam" id="PF18803"/>
    </source>
</evidence>
<protein>
    <recommendedName>
        <fullName evidence="2">CxC2-like cysteine cluster KDZ transposase-associated domain-containing protein</fullName>
    </recommendedName>
</protein>
<feature type="compositionally biased region" description="Low complexity" evidence="1">
    <location>
        <begin position="1348"/>
        <end position="1359"/>
    </location>
</feature>
<evidence type="ECO:0000256" key="1">
    <source>
        <dbReference type="SAM" id="MobiDB-lite"/>
    </source>
</evidence>
<gene>
    <name evidence="3" type="ORF">LshimejAT787_1300430</name>
</gene>
<feature type="region of interest" description="Disordered" evidence="1">
    <location>
        <begin position="1446"/>
        <end position="1479"/>
    </location>
</feature>
<feature type="region of interest" description="Disordered" evidence="1">
    <location>
        <begin position="153"/>
        <end position="192"/>
    </location>
</feature>
<accession>A0A9P3PXN7</accession>
<evidence type="ECO:0000313" key="4">
    <source>
        <dbReference type="Proteomes" id="UP001063166"/>
    </source>
</evidence>
<proteinExistence type="predicted"/>
<dbReference type="OrthoDB" id="3214502at2759"/>
<dbReference type="EMBL" id="BRPK01000013">
    <property type="protein sequence ID" value="GLB43142.1"/>
    <property type="molecule type" value="Genomic_DNA"/>
</dbReference>
<feature type="domain" description="CxC2-like cysteine cluster KDZ transposase-associated" evidence="2">
    <location>
        <begin position="247"/>
        <end position="327"/>
    </location>
</feature>
<evidence type="ECO:0000313" key="3">
    <source>
        <dbReference type="EMBL" id="GLB43142.1"/>
    </source>
</evidence>
<feature type="compositionally biased region" description="Acidic residues" evidence="1">
    <location>
        <begin position="218"/>
        <end position="233"/>
    </location>
</feature>
<dbReference type="Pfam" id="PF18803">
    <property type="entry name" value="CxC2"/>
    <property type="match status" value="1"/>
</dbReference>
<dbReference type="Proteomes" id="UP001063166">
    <property type="component" value="Unassembled WGS sequence"/>
</dbReference>
<comment type="caution">
    <text evidence="3">The sequence shown here is derived from an EMBL/GenBank/DDBJ whole genome shotgun (WGS) entry which is preliminary data.</text>
</comment>
<dbReference type="InterPro" id="IPR040521">
    <property type="entry name" value="KDZ"/>
</dbReference>